<protein>
    <submittedName>
        <fullName evidence="2">Uncharacterized protein</fullName>
    </submittedName>
</protein>
<name>A0AAV7TQN6_PLEWA</name>
<feature type="region of interest" description="Disordered" evidence="1">
    <location>
        <begin position="80"/>
        <end position="109"/>
    </location>
</feature>
<reference evidence="2" key="1">
    <citation type="journal article" date="2022" name="bioRxiv">
        <title>Sequencing and chromosome-scale assembly of the giantPleurodeles waltlgenome.</title>
        <authorList>
            <person name="Brown T."/>
            <person name="Elewa A."/>
            <person name="Iarovenko S."/>
            <person name="Subramanian E."/>
            <person name="Araus A.J."/>
            <person name="Petzold A."/>
            <person name="Susuki M."/>
            <person name="Suzuki K.-i.T."/>
            <person name="Hayashi T."/>
            <person name="Toyoda A."/>
            <person name="Oliveira C."/>
            <person name="Osipova E."/>
            <person name="Leigh N.D."/>
            <person name="Simon A."/>
            <person name="Yun M.H."/>
        </authorList>
    </citation>
    <scope>NUCLEOTIDE SEQUENCE</scope>
    <source>
        <strain evidence="2">20211129_DDA</strain>
        <tissue evidence="2">Liver</tissue>
    </source>
</reference>
<sequence length="215" mass="23957">MDFQSRVPVEQGDQVQKSQASRRWADAQEMPARLPFWRTDPTRHGESCRSVFPPKDRQQALLAANRAVRFLDAAVAQEGPGCRKLRQETEGLSSKTRSPLSSRQHPQKCQKQALRGCVKQCSPEVAQRSPTSPENNLGGRAMQVRVPWTQAGLCTKDFRRKCTEAGVAAKVAVPSNAVWRGEARTYLHQTWTEESLDCGSHLDRVAGFKGPRSSC</sequence>
<evidence type="ECO:0000313" key="2">
    <source>
        <dbReference type="EMBL" id="KAJ1178969.1"/>
    </source>
</evidence>
<evidence type="ECO:0000313" key="3">
    <source>
        <dbReference type="Proteomes" id="UP001066276"/>
    </source>
</evidence>
<comment type="caution">
    <text evidence="2">The sequence shown here is derived from an EMBL/GenBank/DDBJ whole genome shotgun (WGS) entry which is preliminary data.</text>
</comment>
<feature type="region of interest" description="Disordered" evidence="1">
    <location>
        <begin position="1"/>
        <end position="29"/>
    </location>
</feature>
<keyword evidence="3" id="KW-1185">Reference proteome</keyword>
<accession>A0AAV7TQN6</accession>
<gene>
    <name evidence="2" type="ORF">NDU88_004208</name>
</gene>
<dbReference type="Proteomes" id="UP001066276">
    <property type="component" value="Chromosome 3_2"/>
</dbReference>
<evidence type="ECO:0000256" key="1">
    <source>
        <dbReference type="SAM" id="MobiDB-lite"/>
    </source>
</evidence>
<dbReference type="EMBL" id="JANPWB010000006">
    <property type="protein sequence ID" value="KAJ1178969.1"/>
    <property type="molecule type" value="Genomic_DNA"/>
</dbReference>
<organism evidence="2 3">
    <name type="scientific">Pleurodeles waltl</name>
    <name type="common">Iberian ribbed newt</name>
    <dbReference type="NCBI Taxonomy" id="8319"/>
    <lineage>
        <taxon>Eukaryota</taxon>
        <taxon>Metazoa</taxon>
        <taxon>Chordata</taxon>
        <taxon>Craniata</taxon>
        <taxon>Vertebrata</taxon>
        <taxon>Euteleostomi</taxon>
        <taxon>Amphibia</taxon>
        <taxon>Batrachia</taxon>
        <taxon>Caudata</taxon>
        <taxon>Salamandroidea</taxon>
        <taxon>Salamandridae</taxon>
        <taxon>Pleurodelinae</taxon>
        <taxon>Pleurodeles</taxon>
    </lineage>
</organism>
<feature type="compositionally biased region" description="Polar residues" evidence="1">
    <location>
        <begin position="90"/>
        <end position="109"/>
    </location>
</feature>
<proteinExistence type="predicted"/>
<dbReference type="AlphaFoldDB" id="A0AAV7TQN6"/>